<evidence type="ECO:0000313" key="6">
    <source>
        <dbReference type="Proteomes" id="UP000190037"/>
    </source>
</evidence>
<evidence type="ECO:0000256" key="2">
    <source>
        <dbReference type="ARBA" id="ARBA00023125"/>
    </source>
</evidence>
<dbReference type="Gene3D" id="1.10.10.60">
    <property type="entry name" value="Homeodomain-like"/>
    <property type="match status" value="1"/>
</dbReference>
<keyword evidence="2" id="KW-0238">DNA-binding</keyword>
<dbReference type="Pfam" id="PF12833">
    <property type="entry name" value="HTH_18"/>
    <property type="match status" value="1"/>
</dbReference>
<dbReference type="EMBL" id="MWQN01000001">
    <property type="protein sequence ID" value="OPC84467.1"/>
    <property type="molecule type" value="Genomic_DNA"/>
</dbReference>
<dbReference type="AlphaFoldDB" id="A0A1T3P5T8"/>
<proteinExistence type="predicted"/>
<dbReference type="STRING" id="159449.B4N89_29240"/>
<evidence type="ECO:0000259" key="4">
    <source>
        <dbReference type="PROSITE" id="PS01124"/>
    </source>
</evidence>
<feature type="domain" description="HTH araC/xylS-type" evidence="4">
    <location>
        <begin position="177"/>
        <end position="276"/>
    </location>
</feature>
<accession>A0A1T3P5T8</accession>
<keyword evidence="1" id="KW-0805">Transcription regulation</keyword>
<comment type="caution">
    <text evidence="5">The sequence shown here is derived from an EMBL/GenBank/DDBJ whole genome shotgun (WGS) entry which is preliminary data.</text>
</comment>
<dbReference type="PANTHER" id="PTHR46796">
    <property type="entry name" value="HTH-TYPE TRANSCRIPTIONAL ACTIVATOR RHAS-RELATED"/>
    <property type="match status" value="1"/>
</dbReference>
<gene>
    <name evidence="5" type="ORF">B4N89_29240</name>
</gene>
<name>A0A1T3P5T8_9ACTN</name>
<evidence type="ECO:0000256" key="1">
    <source>
        <dbReference type="ARBA" id="ARBA00023015"/>
    </source>
</evidence>
<sequence length="286" mass="30913">MVPTDTLHVTRHTSALGSMEMVSASAHPALAPLLASYLGYDEHTHAPLRRREVATDSITVIIGFVPIRVHAPHAGLHTPGSTRSFVAGLHDGPAIVEHDGRQAGVQLDLTPLGAYTLLGLPLAEIADRVVHLDDLPGWDGDALVDRLVSAPDWSTRFAHLDEILLRRLAIGPEPRPEVIRSWDLLTASAGRIDVTALARETGWSRRHLGARFRETVGLPPKTVARVLRFRHAITLLDGSPRSWAEVAAEAGYYDQAHFNRDFKVLAGCTPGAHVRSRLPAGGGFAG</sequence>
<dbReference type="RefSeq" id="WP_078978763.1">
    <property type="nucleotide sequence ID" value="NZ_MWQN01000001.1"/>
</dbReference>
<dbReference type="Proteomes" id="UP000190037">
    <property type="component" value="Unassembled WGS sequence"/>
</dbReference>
<dbReference type="InterPro" id="IPR018060">
    <property type="entry name" value="HTH_AraC"/>
</dbReference>
<dbReference type="PANTHER" id="PTHR46796:SF15">
    <property type="entry name" value="BLL1074 PROTEIN"/>
    <property type="match status" value="1"/>
</dbReference>
<organism evidence="5 6">
    <name type="scientific">Embleya scabrispora</name>
    <dbReference type="NCBI Taxonomy" id="159449"/>
    <lineage>
        <taxon>Bacteria</taxon>
        <taxon>Bacillati</taxon>
        <taxon>Actinomycetota</taxon>
        <taxon>Actinomycetes</taxon>
        <taxon>Kitasatosporales</taxon>
        <taxon>Streptomycetaceae</taxon>
        <taxon>Embleya</taxon>
    </lineage>
</organism>
<dbReference type="InterPro" id="IPR050204">
    <property type="entry name" value="AraC_XylS_family_regulators"/>
</dbReference>
<protein>
    <recommendedName>
        <fullName evidence="4">HTH araC/xylS-type domain-containing protein</fullName>
    </recommendedName>
</protein>
<evidence type="ECO:0000256" key="3">
    <source>
        <dbReference type="ARBA" id="ARBA00023163"/>
    </source>
</evidence>
<dbReference type="OrthoDB" id="2559672at2"/>
<dbReference type="SUPFAM" id="SSF46689">
    <property type="entry name" value="Homeodomain-like"/>
    <property type="match status" value="1"/>
</dbReference>
<reference evidence="5 6" key="1">
    <citation type="submission" date="2017-03" db="EMBL/GenBank/DDBJ databases">
        <title>Draft genome sequence of Streptomyces scabrisporus NF3, endophyte isolated from Amphipterygium adstringens.</title>
        <authorList>
            <person name="Vazquez M."/>
            <person name="Ceapa C.D."/>
            <person name="Rodriguez Luna D."/>
            <person name="Sanchez Esquivel S."/>
        </authorList>
    </citation>
    <scope>NUCLEOTIDE SEQUENCE [LARGE SCALE GENOMIC DNA]</scope>
    <source>
        <strain evidence="5 6">NF3</strain>
    </source>
</reference>
<dbReference type="PROSITE" id="PS01124">
    <property type="entry name" value="HTH_ARAC_FAMILY_2"/>
    <property type="match status" value="1"/>
</dbReference>
<dbReference type="InterPro" id="IPR009057">
    <property type="entry name" value="Homeodomain-like_sf"/>
</dbReference>
<keyword evidence="6" id="KW-1185">Reference proteome</keyword>
<keyword evidence="3" id="KW-0804">Transcription</keyword>
<dbReference type="GO" id="GO:0043565">
    <property type="term" value="F:sequence-specific DNA binding"/>
    <property type="evidence" value="ECO:0007669"/>
    <property type="project" value="InterPro"/>
</dbReference>
<dbReference type="GO" id="GO:0003700">
    <property type="term" value="F:DNA-binding transcription factor activity"/>
    <property type="evidence" value="ECO:0007669"/>
    <property type="project" value="InterPro"/>
</dbReference>
<evidence type="ECO:0000313" key="5">
    <source>
        <dbReference type="EMBL" id="OPC84467.1"/>
    </source>
</evidence>
<dbReference type="SMART" id="SM00342">
    <property type="entry name" value="HTH_ARAC"/>
    <property type="match status" value="1"/>
</dbReference>